<keyword evidence="15" id="KW-1185">Reference proteome</keyword>
<keyword evidence="4 11" id="KW-0808">Transferase</keyword>
<evidence type="ECO:0000313" key="14">
    <source>
        <dbReference type="EMBL" id="ONK79953.1"/>
    </source>
</evidence>
<dbReference type="InterPro" id="IPR017907">
    <property type="entry name" value="Znf_RING_CS"/>
</dbReference>
<feature type="compositionally biased region" description="Polar residues" evidence="12">
    <location>
        <begin position="125"/>
        <end position="139"/>
    </location>
</feature>
<organism evidence="14 15">
    <name type="scientific">Asparagus officinalis</name>
    <name type="common">Garden asparagus</name>
    <dbReference type="NCBI Taxonomy" id="4686"/>
    <lineage>
        <taxon>Eukaryota</taxon>
        <taxon>Viridiplantae</taxon>
        <taxon>Streptophyta</taxon>
        <taxon>Embryophyta</taxon>
        <taxon>Tracheophyta</taxon>
        <taxon>Spermatophyta</taxon>
        <taxon>Magnoliopsida</taxon>
        <taxon>Liliopsida</taxon>
        <taxon>Asparagales</taxon>
        <taxon>Asparagaceae</taxon>
        <taxon>Asparagoideae</taxon>
        <taxon>Asparagus</taxon>
    </lineage>
</organism>
<comment type="pathway">
    <text evidence="3 11">Protein modification; protein ubiquitination.</text>
</comment>
<dbReference type="InterPro" id="IPR001841">
    <property type="entry name" value="Znf_RING"/>
</dbReference>
<accession>A0A5P1FQF7</accession>
<comment type="catalytic activity">
    <reaction evidence="1 11">
        <text>S-ubiquitinyl-[E2 ubiquitin-conjugating enzyme]-L-cysteine + [acceptor protein]-L-lysine = [E2 ubiquitin-conjugating enzyme]-L-cysteine + N(6)-ubiquitinyl-[acceptor protein]-L-lysine.</text>
        <dbReference type="EC" id="2.3.2.27"/>
    </reaction>
</comment>
<evidence type="ECO:0000256" key="7">
    <source>
        <dbReference type="ARBA" id="ARBA00022786"/>
    </source>
</evidence>
<dbReference type="Gene3D" id="3.30.40.10">
    <property type="entry name" value="Zinc/RING finger domain, C3HC4 (zinc finger)"/>
    <property type="match status" value="1"/>
</dbReference>
<dbReference type="GO" id="GO:0005789">
    <property type="term" value="C:endoplasmic reticulum membrane"/>
    <property type="evidence" value="ECO:0007669"/>
    <property type="project" value="UniProtKB-SubCell"/>
</dbReference>
<reference evidence="15" key="1">
    <citation type="journal article" date="2017" name="Nat. Commun.">
        <title>The asparagus genome sheds light on the origin and evolution of a young Y chromosome.</title>
        <authorList>
            <person name="Harkess A."/>
            <person name="Zhou J."/>
            <person name="Xu C."/>
            <person name="Bowers J.E."/>
            <person name="Van der Hulst R."/>
            <person name="Ayyampalayam S."/>
            <person name="Mercati F."/>
            <person name="Riccardi P."/>
            <person name="McKain M.R."/>
            <person name="Kakrana A."/>
            <person name="Tang H."/>
            <person name="Ray J."/>
            <person name="Groenendijk J."/>
            <person name="Arikit S."/>
            <person name="Mathioni S.M."/>
            <person name="Nakano M."/>
            <person name="Shan H."/>
            <person name="Telgmann-Rauber A."/>
            <person name="Kanno A."/>
            <person name="Yue Z."/>
            <person name="Chen H."/>
            <person name="Li W."/>
            <person name="Chen Y."/>
            <person name="Xu X."/>
            <person name="Zhang Y."/>
            <person name="Luo S."/>
            <person name="Chen H."/>
            <person name="Gao J."/>
            <person name="Mao Z."/>
            <person name="Pires J.C."/>
            <person name="Luo M."/>
            <person name="Kudrna D."/>
            <person name="Wing R.A."/>
            <person name="Meyers B.C."/>
            <person name="Yi K."/>
            <person name="Kong H."/>
            <person name="Lavrijsen P."/>
            <person name="Sunseri F."/>
            <person name="Falavigna A."/>
            <person name="Ye Y."/>
            <person name="Leebens-Mack J.H."/>
            <person name="Chen G."/>
        </authorList>
    </citation>
    <scope>NUCLEOTIDE SEQUENCE [LARGE SCALE GENOMIC DNA]</scope>
    <source>
        <strain evidence="15">cv. DH0086</strain>
    </source>
</reference>
<feature type="region of interest" description="Disordered" evidence="12">
    <location>
        <begin position="161"/>
        <end position="183"/>
    </location>
</feature>
<evidence type="ECO:0000256" key="6">
    <source>
        <dbReference type="ARBA" id="ARBA00022771"/>
    </source>
</evidence>
<dbReference type="PROSITE" id="PS50089">
    <property type="entry name" value="ZF_RING_2"/>
    <property type="match status" value="1"/>
</dbReference>
<dbReference type="EMBL" id="CM007381">
    <property type="protein sequence ID" value="ONK79953.1"/>
    <property type="molecule type" value="Genomic_DNA"/>
</dbReference>
<evidence type="ECO:0000256" key="8">
    <source>
        <dbReference type="ARBA" id="ARBA00022833"/>
    </source>
</evidence>
<dbReference type="GO" id="GO:0016567">
    <property type="term" value="P:protein ubiquitination"/>
    <property type="evidence" value="ECO:0007669"/>
    <property type="project" value="UniProtKB-UniPathway"/>
</dbReference>
<dbReference type="PANTHER" id="PTHR12313">
    <property type="entry name" value="E3 UBIQUITIN-PROTEIN LIGASE RNF5-RELATED"/>
    <property type="match status" value="1"/>
</dbReference>
<comment type="function">
    <text evidence="11">E3 ubiquitin-protein ligase.</text>
</comment>
<comment type="subcellular location">
    <subcellularLocation>
        <location evidence="2">Endomembrane system</location>
    </subcellularLocation>
    <subcellularLocation>
        <location evidence="11">Endoplasmic reticulum membrane</location>
        <topology evidence="11">Single-pass type IV membrane protein</topology>
    </subcellularLocation>
</comment>
<evidence type="ECO:0000256" key="3">
    <source>
        <dbReference type="ARBA" id="ARBA00004906"/>
    </source>
</evidence>
<dbReference type="PROSITE" id="PS00518">
    <property type="entry name" value="ZF_RING_1"/>
    <property type="match status" value="1"/>
</dbReference>
<protein>
    <recommendedName>
        <fullName evidence="11">E3 ubiquitin-protein ligase RMA</fullName>
        <ecNumber evidence="11">2.3.2.27</ecNumber>
    </recommendedName>
    <alternativeName>
        <fullName evidence="11">Protein RING membrane-anchor</fullName>
    </alternativeName>
    <alternativeName>
        <fullName evidence="11">RING-type E3 ubiquitin transferase RMA</fullName>
    </alternativeName>
</protein>
<keyword evidence="9" id="KW-0472">Membrane</keyword>
<evidence type="ECO:0000313" key="15">
    <source>
        <dbReference type="Proteomes" id="UP000243459"/>
    </source>
</evidence>
<feature type="region of interest" description="Disordered" evidence="12">
    <location>
        <begin position="247"/>
        <end position="277"/>
    </location>
</feature>
<dbReference type="Pfam" id="PF13639">
    <property type="entry name" value="zf-RING_2"/>
    <property type="match status" value="1"/>
</dbReference>
<evidence type="ECO:0000256" key="9">
    <source>
        <dbReference type="ARBA" id="ARBA00023136"/>
    </source>
</evidence>
<dbReference type="InterPro" id="IPR013083">
    <property type="entry name" value="Znf_RING/FYVE/PHD"/>
</dbReference>
<sequence length="398" mass="44606">MDLSLNLGLPLVPPPLSVDLGYDLALDALDDVFTSIPSIDDPLHPFDEMSDPENLFEPFDLPPYNDEIPPQNALNSIPYSPSLMFDNEPLARTGEPRLHQDLLQCPELRFHRLFESRERLEMARTRSNQDGSNQSNEPLSTDPERLMRDIRRSGRFLGSIGKHKAADKAPKTEDSSEEKTKEKNDTASEFGCNICLELAKEPVVTCCGHLFCWPCLYQWLHIHCDFKECPVCKGKVTESNVVPIYGRGNSSKREEGNNEGLEIPPRPQGNRTESLRQQLQSSPLFGRTEALYQEVQDLINDLPHRIRFFQREGRNPQANVVITISDDVDPAPSPSQVSTSSTMAMIQGEIVLHNDASSLDANRGSGSDVVVRSRRRTSGTLENGSGSEPQPSQRRRMN</sequence>
<gene>
    <name evidence="14" type="ORF">A4U43_C01F12180</name>
</gene>
<comment type="domain">
    <text evidence="11">The RING-type zinc finger domain is responsible for E3 ligase activity.</text>
</comment>
<dbReference type="GO" id="GO:0061630">
    <property type="term" value="F:ubiquitin protein ligase activity"/>
    <property type="evidence" value="ECO:0007669"/>
    <property type="project" value="UniProtKB-UniRule"/>
</dbReference>
<feature type="compositionally biased region" description="Polar residues" evidence="12">
    <location>
        <begin position="381"/>
        <end position="392"/>
    </location>
</feature>
<evidence type="ECO:0000256" key="10">
    <source>
        <dbReference type="PROSITE-ProRule" id="PRU00175"/>
    </source>
</evidence>
<evidence type="ECO:0000256" key="11">
    <source>
        <dbReference type="RuleBase" id="RU369090"/>
    </source>
</evidence>
<evidence type="ECO:0000256" key="5">
    <source>
        <dbReference type="ARBA" id="ARBA00022723"/>
    </source>
</evidence>
<evidence type="ECO:0000256" key="2">
    <source>
        <dbReference type="ARBA" id="ARBA00004308"/>
    </source>
</evidence>
<dbReference type="UniPathway" id="UPA00143"/>
<dbReference type="GO" id="GO:0006511">
    <property type="term" value="P:ubiquitin-dependent protein catabolic process"/>
    <property type="evidence" value="ECO:0007669"/>
    <property type="project" value="UniProtKB-UniRule"/>
</dbReference>
<dbReference type="Gramene" id="ONK79953">
    <property type="protein sequence ID" value="ONK79953"/>
    <property type="gene ID" value="A4U43_C01F12180"/>
</dbReference>
<dbReference type="AlphaFoldDB" id="A0A5P1FQF7"/>
<feature type="region of interest" description="Disordered" evidence="12">
    <location>
        <begin position="123"/>
        <end position="146"/>
    </location>
</feature>
<evidence type="ECO:0000256" key="1">
    <source>
        <dbReference type="ARBA" id="ARBA00000900"/>
    </source>
</evidence>
<keyword evidence="5 11" id="KW-0479">Metal-binding</keyword>
<name>A0A5P1FQF7_ASPOF</name>
<dbReference type="EC" id="2.3.2.27" evidence="11"/>
<keyword evidence="11" id="KW-0256">Endoplasmic reticulum</keyword>
<dbReference type="SUPFAM" id="SSF57850">
    <property type="entry name" value="RING/U-box"/>
    <property type="match status" value="1"/>
</dbReference>
<dbReference type="SMART" id="SM00184">
    <property type="entry name" value="RING"/>
    <property type="match status" value="1"/>
</dbReference>
<dbReference type="OrthoDB" id="302966at2759"/>
<dbReference type="Proteomes" id="UP000243459">
    <property type="component" value="Chromosome 1"/>
</dbReference>
<dbReference type="CDD" id="cd16534">
    <property type="entry name" value="RING-HC_RNF5-like"/>
    <property type="match status" value="1"/>
</dbReference>
<keyword evidence="7 11" id="KW-0833">Ubl conjugation pathway</keyword>
<proteinExistence type="predicted"/>
<feature type="domain" description="RING-type" evidence="13">
    <location>
        <begin position="192"/>
        <end position="233"/>
    </location>
</feature>
<evidence type="ECO:0000256" key="12">
    <source>
        <dbReference type="SAM" id="MobiDB-lite"/>
    </source>
</evidence>
<keyword evidence="6 10" id="KW-0863">Zinc-finger</keyword>
<feature type="region of interest" description="Disordered" evidence="12">
    <location>
        <begin position="357"/>
        <end position="398"/>
    </location>
</feature>
<evidence type="ECO:0000256" key="4">
    <source>
        <dbReference type="ARBA" id="ARBA00022679"/>
    </source>
</evidence>
<dbReference type="InterPro" id="IPR045103">
    <property type="entry name" value="RNF5/RNF185-like"/>
</dbReference>
<dbReference type="GO" id="GO:0008270">
    <property type="term" value="F:zinc ion binding"/>
    <property type="evidence" value="ECO:0007669"/>
    <property type="project" value="UniProtKB-KW"/>
</dbReference>
<evidence type="ECO:0000259" key="13">
    <source>
        <dbReference type="PROSITE" id="PS50089"/>
    </source>
</evidence>
<keyword evidence="8 11" id="KW-0862">Zinc</keyword>
<feature type="compositionally biased region" description="Basic and acidic residues" evidence="12">
    <location>
        <begin position="164"/>
        <end position="183"/>
    </location>
</feature>